<feature type="site" description="Cleavage; by autolysis" evidence="10">
    <location>
        <begin position="187"/>
        <end position="188"/>
    </location>
</feature>
<comment type="subunit">
    <text evidence="8">Heterodimer of an alpha and beta chain produced by autocleavage.</text>
</comment>
<dbReference type="Proteomes" id="UP000192223">
    <property type="component" value="Unplaced"/>
</dbReference>
<dbReference type="SUPFAM" id="SSF56235">
    <property type="entry name" value="N-terminal nucleophile aminohydrolases (Ntn hydrolases)"/>
    <property type="match status" value="1"/>
</dbReference>
<keyword evidence="11" id="KW-1185">Reference proteome</keyword>
<dbReference type="FunFam" id="3.60.20.30:FF:000001">
    <property type="entry name" value="Isoaspartyl peptidase/L-asparaginase"/>
    <property type="match status" value="1"/>
</dbReference>
<organism evidence="11 12">
    <name type="scientific">Agrilus planipennis</name>
    <name type="common">Emerald ash borer</name>
    <name type="synonym">Agrilus marcopoli</name>
    <dbReference type="NCBI Taxonomy" id="224129"/>
    <lineage>
        <taxon>Eukaryota</taxon>
        <taxon>Metazoa</taxon>
        <taxon>Ecdysozoa</taxon>
        <taxon>Arthropoda</taxon>
        <taxon>Hexapoda</taxon>
        <taxon>Insecta</taxon>
        <taxon>Pterygota</taxon>
        <taxon>Neoptera</taxon>
        <taxon>Endopterygota</taxon>
        <taxon>Coleoptera</taxon>
        <taxon>Polyphaga</taxon>
        <taxon>Elateriformia</taxon>
        <taxon>Buprestoidea</taxon>
        <taxon>Buprestidae</taxon>
        <taxon>Agrilinae</taxon>
        <taxon>Agrilus</taxon>
    </lineage>
</organism>
<evidence type="ECO:0000313" key="11">
    <source>
        <dbReference type="Proteomes" id="UP000192223"/>
    </source>
</evidence>
<gene>
    <name evidence="12" type="primary">LOC108732801</name>
</gene>
<sequence length="330" mass="34528">MDTLMNFYNLLQARFFGPFKSGGEVVIVVHGGAGNTPDERIPAKLKGVKKAALEGYDVLRCGGTVVDAVEAAVKYLENDEHFNAGKGSVLNANGEVEMDASIMSGNCIEPGTVTVVKGIKNPVSLARRVLDKTPHIKLAGEGAHVFAKNEGIKIVDPGALVTGYAQELLELHKKGELSDCGKSDEPDTVGAVAVDCRGHVAAAASTGGCTGKLAGRCSSSTTASGVYADDNAGAVACTGHGESIIKFCLAHNIIQEMENGKTAEAATKQSLVKMHAKLKTRGGATAISTRGDVGIFFSTPKMVWAYVKGGRLHYGVKPGQHEIICFEKAK</sequence>
<evidence type="ECO:0000256" key="9">
    <source>
        <dbReference type="PIRSR" id="PIRSR600246-1"/>
    </source>
</evidence>
<evidence type="ECO:0000256" key="7">
    <source>
        <dbReference type="ARBA" id="ARBA00054922"/>
    </source>
</evidence>
<dbReference type="InterPro" id="IPR000246">
    <property type="entry name" value="Peptidase_T2"/>
</dbReference>
<dbReference type="InParanoid" id="A0A1W4W563"/>
<dbReference type="GeneID" id="108732801"/>
<dbReference type="InterPro" id="IPR033844">
    <property type="entry name" value="ASRGL1_meta"/>
</dbReference>
<name>A0A1W4W563_AGRPL</name>
<keyword evidence="4" id="KW-0378">Hydrolase</keyword>
<dbReference type="OrthoDB" id="2262349at2759"/>
<dbReference type="GO" id="GO:0004067">
    <property type="term" value="F:asparaginase activity"/>
    <property type="evidence" value="ECO:0007669"/>
    <property type="project" value="UniProtKB-EC"/>
</dbReference>
<dbReference type="PANTHER" id="PTHR10188:SF41">
    <property type="entry name" value="ISOASPARTYL PEPTIDASE_L-ASPARAGINASE"/>
    <property type="match status" value="1"/>
</dbReference>
<evidence type="ECO:0000256" key="10">
    <source>
        <dbReference type="PIRSR" id="PIRSR600246-3"/>
    </source>
</evidence>
<dbReference type="AlphaFoldDB" id="A0A1W4W563"/>
<evidence type="ECO:0000256" key="8">
    <source>
        <dbReference type="ARBA" id="ARBA00061780"/>
    </source>
</evidence>
<dbReference type="Gene3D" id="3.60.20.30">
    <property type="entry name" value="(Glycosyl)asparaginase"/>
    <property type="match status" value="1"/>
</dbReference>
<evidence type="ECO:0000256" key="6">
    <source>
        <dbReference type="ARBA" id="ARBA00049366"/>
    </source>
</evidence>
<dbReference type="Pfam" id="PF01112">
    <property type="entry name" value="Asparaginase_2"/>
    <property type="match status" value="1"/>
</dbReference>
<comment type="catalytic activity">
    <reaction evidence="6">
        <text>L-asparagine + H2O = L-aspartate + NH4(+)</text>
        <dbReference type="Rhea" id="RHEA:21016"/>
        <dbReference type="ChEBI" id="CHEBI:15377"/>
        <dbReference type="ChEBI" id="CHEBI:28938"/>
        <dbReference type="ChEBI" id="CHEBI:29991"/>
        <dbReference type="ChEBI" id="CHEBI:58048"/>
        <dbReference type="EC" id="3.5.1.1"/>
    </reaction>
</comment>
<dbReference type="GO" id="GO:0008798">
    <property type="term" value="F:beta-aspartyl-peptidase activity"/>
    <property type="evidence" value="ECO:0007669"/>
    <property type="project" value="UniProtKB-EC"/>
</dbReference>
<dbReference type="GO" id="GO:0005737">
    <property type="term" value="C:cytoplasm"/>
    <property type="evidence" value="ECO:0007669"/>
    <property type="project" value="TreeGrafter"/>
</dbReference>
<dbReference type="FunCoup" id="A0A1W4W563">
    <property type="interactions" value="131"/>
</dbReference>
<evidence type="ECO:0000256" key="2">
    <source>
        <dbReference type="ARBA" id="ARBA00010872"/>
    </source>
</evidence>
<feature type="active site" description="Nucleophile" evidence="9">
    <location>
        <position position="188"/>
    </location>
</feature>
<evidence type="ECO:0000256" key="5">
    <source>
        <dbReference type="ARBA" id="ARBA00022813"/>
    </source>
</evidence>
<protein>
    <submittedName>
        <fullName evidence="12">Isoaspartyl peptidase/L-asparaginase-like</fullName>
    </submittedName>
</protein>
<dbReference type="PANTHER" id="PTHR10188">
    <property type="entry name" value="L-ASPARAGINASE"/>
    <property type="match status" value="1"/>
</dbReference>
<keyword evidence="3" id="KW-0645">Protease</keyword>
<comment type="catalytic activity">
    <reaction evidence="1">
        <text>Cleavage of a beta-linked Asp residue from the N-terminus of a polypeptide.</text>
        <dbReference type="EC" id="3.4.19.5"/>
    </reaction>
</comment>
<dbReference type="CDD" id="cd04702">
    <property type="entry name" value="ASRGL1_like"/>
    <property type="match status" value="1"/>
</dbReference>
<dbReference type="GO" id="GO:0006508">
    <property type="term" value="P:proteolysis"/>
    <property type="evidence" value="ECO:0007669"/>
    <property type="project" value="UniProtKB-KW"/>
</dbReference>
<dbReference type="STRING" id="224129.A0A1W4W563"/>
<accession>A0A1W4W563</accession>
<comment type="similarity">
    <text evidence="2">Belongs to the Ntn-hydrolase family.</text>
</comment>
<evidence type="ECO:0000256" key="1">
    <source>
        <dbReference type="ARBA" id="ARBA00000306"/>
    </source>
</evidence>
<keyword evidence="5" id="KW-0068">Autocatalytic cleavage</keyword>
<dbReference type="GO" id="GO:0033345">
    <property type="term" value="P:L-asparagine catabolic process via L-aspartate"/>
    <property type="evidence" value="ECO:0007669"/>
    <property type="project" value="TreeGrafter"/>
</dbReference>
<evidence type="ECO:0000313" key="12">
    <source>
        <dbReference type="RefSeq" id="XP_018319264.1"/>
    </source>
</evidence>
<evidence type="ECO:0000256" key="4">
    <source>
        <dbReference type="ARBA" id="ARBA00022801"/>
    </source>
</evidence>
<comment type="function">
    <text evidence="7">Has both L-asparaginase and beta-aspartyl peptidase activity. Does not have aspartylglucosaminidase activity and is inactive toward GlcNAc-L-Asn. Likewise, has no activity toward glutamine.</text>
</comment>
<reference evidence="12" key="1">
    <citation type="submission" date="2025-08" db="UniProtKB">
        <authorList>
            <consortium name="RefSeq"/>
        </authorList>
    </citation>
    <scope>IDENTIFICATION</scope>
    <source>
        <tissue evidence="12">Entire body</tissue>
    </source>
</reference>
<evidence type="ECO:0000256" key="3">
    <source>
        <dbReference type="ARBA" id="ARBA00022670"/>
    </source>
</evidence>
<dbReference type="KEGG" id="apln:108732801"/>
<dbReference type="RefSeq" id="XP_018319264.1">
    <property type="nucleotide sequence ID" value="XM_018463762.1"/>
</dbReference>
<dbReference type="InterPro" id="IPR029055">
    <property type="entry name" value="Ntn_hydrolases_N"/>
</dbReference>
<proteinExistence type="inferred from homology"/>